<keyword evidence="2" id="KW-1185">Reference proteome</keyword>
<dbReference type="AlphaFoldDB" id="A0A5D3K3D2"/>
<comment type="caution">
    <text evidence="1">The sequence shown here is derived from an EMBL/GenBank/DDBJ whole genome shotgun (WGS) entry which is preliminary data.</text>
</comment>
<dbReference type="EMBL" id="VSSS01000078">
    <property type="protein sequence ID" value="TYL86697.1"/>
    <property type="molecule type" value="Genomic_DNA"/>
</dbReference>
<dbReference type="Proteomes" id="UP000324758">
    <property type="component" value="Unassembled WGS sequence"/>
</dbReference>
<sequence length="113" mass="12610">MTYCCGQIASRPFGWLSRPVEIMGKLLPIVDLARPGVEAPLPFLDSDSSFAEGSMMSMNLVGEAQHDRQPHPDKHGSPKHLVVVAGPDFIDLQGGRTDLVSVLKRHWRHQRRQ</sequence>
<organism evidence="1 2">
    <name type="scientific">Bradyrhizobium rifense</name>
    <dbReference type="NCBI Taxonomy" id="515499"/>
    <lineage>
        <taxon>Bacteria</taxon>
        <taxon>Pseudomonadati</taxon>
        <taxon>Pseudomonadota</taxon>
        <taxon>Alphaproteobacteria</taxon>
        <taxon>Hyphomicrobiales</taxon>
        <taxon>Nitrobacteraceae</taxon>
        <taxon>Bradyrhizobium</taxon>
    </lineage>
</organism>
<proteinExistence type="predicted"/>
<accession>A0A5D3K3D2</accession>
<dbReference type="RefSeq" id="WP_148778067.1">
    <property type="nucleotide sequence ID" value="NZ_VSSS01000078.1"/>
</dbReference>
<evidence type="ECO:0000313" key="2">
    <source>
        <dbReference type="Proteomes" id="UP000324758"/>
    </source>
</evidence>
<gene>
    <name evidence="1" type="ORF">FXB40_41710</name>
</gene>
<name>A0A5D3K3D2_9BRAD</name>
<reference evidence="1 2" key="1">
    <citation type="submission" date="2019-08" db="EMBL/GenBank/DDBJ databases">
        <title>Bradyrhizobium hipponensis sp. nov., a rhizobium isolated from a Lupinus angustifolius root nodule in Tunisia.</title>
        <authorList>
            <person name="Off K."/>
            <person name="Rejili M."/>
            <person name="Mars M."/>
            <person name="Brachmann A."/>
            <person name="Marin M."/>
        </authorList>
    </citation>
    <scope>NUCLEOTIDE SEQUENCE [LARGE SCALE GENOMIC DNA]</scope>
    <source>
        <strain evidence="1 2">CTAW71</strain>
    </source>
</reference>
<evidence type="ECO:0000313" key="1">
    <source>
        <dbReference type="EMBL" id="TYL86697.1"/>
    </source>
</evidence>
<protein>
    <submittedName>
        <fullName evidence="1">Uncharacterized protein</fullName>
    </submittedName>
</protein>